<dbReference type="EMBL" id="UZAE01005686">
    <property type="protein sequence ID" value="VDO01790.1"/>
    <property type="molecule type" value="Genomic_DNA"/>
</dbReference>
<keyword evidence="1" id="KW-1133">Transmembrane helix</keyword>
<dbReference type="AlphaFoldDB" id="A0A0R3TFU4"/>
<evidence type="ECO:0000313" key="3">
    <source>
        <dbReference type="EMBL" id="VDO01790.1"/>
    </source>
</evidence>
<sequence>MASLGLLILALPELTSGAIGLPFMLNAFHFNYSIGVPLNSEVYLHCGYYTPASTNDAFTLSISFVPVDRLTQKQLAVVDSGSFFFPKELERAHEDMGEVLNKTYFEPPANKSGSVTTSVKFNMAHNSTGSYICQIYLTSPSQISDEDWTLTRWMYLEVRSSPTYREAFVPFALVGVLIVACFFALRPRRVIFRRVLIEKSPLYATPDKPTVYKPPKITIVDGRPPFMLYIREVIQHTRSKRLSNLAIDDKEDAYSPTDSSSEAGDSANNRLYFCTPSDKSFEVPLNRLRVERPLGQGAFGIVYLGSAVNLPGGMKG</sequence>
<keyword evidence="2" id="KW-0732">Signal</keyword>
<evidence type="ECO:0000313" key="4">
    <source>
        <dbReference type="Proteomes" id="UP000278807"/>
    </source>
</evidence>
<dbReference type="Gene3D" id="3.30.200.20">
    <property type="entry name" value="Phosphorylase Kinase, domain 1"/>
    <property type="match status" value="1"/>
</dbReference>
<evidence type="ECO:0000256" key="2">
    <source>
        <dbReference type="SAM" id="SignalP"/>
    </source>
</evidence>
<dbReference type="Proteomes" id="UP000278807">
    <property type="component" value="Unassembled WGS sequence"/>
</dbReference>
<feature type="signal peptide" evidence="2">
    <location>
        <begin position="1"/>
        <end position="17"/>
    </location>
</feature>
<reference evidence="5" key="1">
    <citation type="submission" date="2017-02" db="UniProtKB">
        <authorList>
            <consortium name="WormBaseParasite"/>
        </authorList>
    </citation>
    <scope>IDENTIFICATION</scope>
</reference>
<protein>
    <submittedName>
        <fullName evidence="5">Protein kinase domain-containing protein</fullName>
    </submittedName>
</protein>
<organism evidence="5">
    <name type="scientific">Rodentolepis nana</name>
    <name type="common">Dwarf tapeworm</name>
    <name type="synonym">Hymenolepis nana</name>
    <dbReference type="NCBI Taxonomy" id="102285"/>
    <lineage>
        <taxon>Eukaryota</taxon>
        <taxon>Metazoa</taxon>
        <taxon>Spiralia</taxon>
        <taxon>Lophotrochozoa</taxon>
        <taxon>Platyhelminthes</taxon>
        <taxon>Cestoda</taxon>
        <taxon>Eucestoda</taxon>
        <taxon>Cyclophyllidea</taxon>
        <taxon>Hymenolepididae</taxon>
        <taxon>Rodentolepis</taxon>
    </lineage>
</organism>
<accession>A0A0R3TFU4</accession>
<evidence type="ECO:0000313" key="5">
    <source>
        <dbReference type="WBParaSite" id="HNAJ_0000593501-mRNA-1"/>
    </source>
</evidence>
<feature type="transmembrane region" description="Helical" evidence="1">
    <location>
        <begin position="167"/>
        <end position="185"/>
    </location>
</feature>
<proteinExistence type="predicted"/>
<keyword evidence="1" id="KW-0472">Membrane</keyword>
<reference evidence="3 4" key="2">
    <citation type="submission" date="2018-11" db="EMBL/GenBank/DDBJ databases">
        <authorList>
            <consortium name="Pathogen Informatics"/>
        </authorList>
    </citation>
    <scope>NUCLEOTIDE SEQUENCE [LARGE SCALE GENOMIC DNA]</scope>
</reference>
<keyword evidence="4" id="KW-1185">Reference proteome</keyword>
<feature type="chain" id="PRO_5043131875" evidence="2">
    <location>
        <begin position="18"/>
        <end position="316"/>
    </location>
</feature>
<keyword evidence="1" id="KW-0812">Transmembrane</keyword>
<dbReference type="STRING" id="102285.A0A0R3TFU4"/>
<name>A0A0R3TFU4_RODNA</name>
<evidence type="ECO:0000256" key="1">
    <source>
        <dbReference type="SAM" id="Phobius"/>
    </source>
</evidence>
<gene>
    <name evidence="3" type="ORF">HNAJ_LOCUS5930</name>
</gene>
<dbReference type="WBParaSite" id="HNAJ_0000593501-mRNA-1">
    <property type="protein sequence ID" value="HNAJ_0000593501-mRNA-1"/>
    <property type="gene ID" value="HNAJ_0000593501"/>
</dbReference>